<dbReference type="InterPro" id="IPR040040">
    <property type="entry name" value="ATG11"/>
</dbReference>
<evidence type="ECO:0000256" key="2">
    <source>
        <dbReference type="ARBA" id="ARBA00022448"/>
    </source>
</evidence>
<dbReference type="RefSeq" id="XP_014568711.1">
    <property type="nucleotide sequence ID" value="XM_014713225.1"/>
</dbReference>
<evidence type="ECO:0000259" key="9">
    <source>
        <dbReference type="Pfam" id="PF04108"/>
    </source>
</evidence>
<dbReference type="GO" id="GO:1903599">
    <property type="term" value="P:positive regulation of autophagy of mitochondrion"/>
    <property type="evidence" value="ECO:0007669"/>
    <property type="project" value="UniProtKB-UniRule"/>
</dbReference>
<dbReference type="GO" id="GO:0060090">
    <property type="term" value="F:molecular adaptor activity"/>
    <property type="evidence" value="ECO:0007669"/>
    <property type="project" value="TreeGrafter"/>
</dbReference>
<dbReference type="GO" id="GO:0000422">
    <property type="term" value="P:autophagy of mitochondrion"/>
    <property type="evidence" value="ECO:0007669"/>
    <property type="project" value="TreeGrafter"/>
</dbReference>
<dbReference type="HOGENOM" id="CLU_262815_0_0_1"/>
<comment type="subcellular location">
    <subcellularLocation>
        <location evidence="6">Preautophagosomal structure membrane</location>
        <topology evidence="6">Peripheral membrane protein</topology>
    </subcellularLocation>
    <subcellularLocation>
        <location evidence="6">Vacuole membrane</location>
        <topology evidence="6">Peripheral membrane protein</topology>
    </subcellularLocation>
    <text evidence="6">During pexophagy, accumulates in the vacuolar membrane region, where the peroxisomes contact the vacuole.</text>
</comment>
<dbReference type="GO" id="GO:0034727">
    <property type="term" value="P:piecemeal microautophagy of the nucleus"/>
    <property type="evidence" value="ECO:0007669"/>
    <property type="project" value="TreeGrafter"/>
</dbReference>
<dbReference type="EMBL" id="BABT02000220">
    <property type="protein sequence ID" value="GAA99481.1"/>
    <property type="molecule type" value="Genomic_DNA"/>
</dbReference>
<evidence type="ECO:0000259" key="10">
    <source>
        <dbReference type="Pfam" id="PF10377"/>
    </source>
</evidence>
<sequence>MLSVVSAHDGETYELDEHALRGIHSLKSFEALLADLIGLAADSVIVLHRSWQVDEAVLPALLAEAREPVSTSQRSPLSRQSSLRALNGASPNRRQAALVSHTPQSSSSEPSRRAEVFVFSRDALSGDADALVQPWLVDGVVALGGTESAPAAQIQPSTLQAWLAAHDRHATVNLSNSLALLASLKEQRRALEIAVGNLEQHRASKEGAVAVFELFATPLLTYYVELLEDYAPSLAMLERIKVHPCFGSASGQVVQPKGKSRESRSLADHVSREKLESVRAACARISDDLQTRLAQLHVYLDDVSAGAQDLRHAFEQDNQDDLADCEKDAYEAAQRAQELLASMSSASDSSASALQAMADELVLLDEESRDRIRFLVERKNATSLHLIHVLQTVAHLQEIMTKTPALITSMDTDLKSRCDGFKHLARLAGIVPAYAATLFEIMRRNEYASLMSQAAKEHTTIYGEQATAERKRRQHYKTEFAGKLPWEVKSLDDNLAYLQIDFKREPATNGVKADSIAPSVTIQDLQELISVLGELETSLKLVDRQRAHPAIAPRVLLVSSLSLMSALHEGFVRGPAADSDGTLRDELARLQKELQDATMRIENLQNMSREQQEAHANQQKSIADELVSLRSVEAERVRQLRETSSEHEVMVRQLRIQHTTHDREVSALKDTVAQQAQKLRVRDSEILTLRDQIKSDAITTAARYDEQLRKYDQAQAHLARSEEQNGKLAIELAEAITVASTAKTLHAQAEAELSALANSSRQIQERLQGRDREVRQLRMDHDLERTALVEESQRYRSSAQDLSQEVEKMLHNVNAAQQRVSELEKQLANRMTSDASVIAVEHALSALRHAKRLQDAQNELLTFVRDSTTTPPASQESLIRSGELAVGTFNDTLAALSRHDPLALDRAIKERLSSAATTTRKWQKECKIYRERASRAAEQSGEKLSFRNFAKGDLALFLPTRNTVAQVWAAFNIAFPHYFLQPTGPIAEQIRTREWIVARISSLTECVVEIDEASSNRFGLSPGTKYWLIETEPWTPQPPKLARARRSTGDSAVNRSPSDAGKNPRSLTRSQNARSDPKDARMVASLIMSASPSNAEVVARPLSLTYGVELPLSIPEGSEALATVTNTANPTSADAAVSLELGSGVISAVEPTPFVAAPEDSLGPRPPMLRSVKSRSGIARSLSSRFVPTGSSPSKAASTTAIAELENTGPIHRTSSLEDARHIPASSPSAASVISSRSGRFSFGSAASPRIPGGFSLMRAGSDPASTHVKAADVLKKYSGSKKR</sequence>
<dbReference type="GO" id="GO:1990316">
    <property type="term" value="C:Atg1/ULK1 kinase complex"/>
    <property type="evidence" value="ECO:0007669"/>
    <property type="project" value="TreeGrafter"/>
</dbReference>
<feature type="coiled-coil region" evidence="7">
    <location>
        <begin position="580"/>
        <end position="621"/>
    </location>
</feature>
<dbReference type="OMA" id="GLRWYLI"/>
<dbReference type="InParanoid" id="G7E8L3"/>
<gene>
    <name evidence="11" type="primary">Mo06181</name>
    <name evidence="11" type="ORF">E5Q_06181</name>
</gene>
<dbReference type="GO" id="GO:0005774">
    <property type="term" value="C:vacuolar membrane"/>
    <property type="evidence" value="ECO:0007669"/>
    <property type="project" value="UniProtKB-SubCell"/>
</dbReference>
<evidence type="ECO:0000256" key="7">
    <source>
        <dbReference type="SAM" id="Coils"/>
    </source>
</evidence>
<dbReference type="GO" id="GO:0034517">
    <property type="term" value="P:ribophagy"/>
    <property type="evidence" value="ECO:0007669"/>
    <property type="project" value="TreeGrafter"/>
</dbReference>
<keyword evidence="6" id="KW-0472">Membrane</keyword>
<dbReference type="GO" id="GO:0015031">
    <property type="term" value="P:protein transport"/>
    <property type="evidence" value="ECO:0007669"/>
    <property type="project" value="UniProtKB-KW"/>
</dbReference>
<evidence type="ECO:0000256" key="5">
    <source>
        <dbReference type="ARBA" id="ARBA00023054"/>
    </source>
</evidence>
<evidence type="ECO:0000313" key="11">
    <source>
        <dbReference type="EMBL" id="GAA99481.1"/>
    </source>
</evidence>
<feature type="region of interest" description="Disordered" evidence="8">
    <location>
        <begin position="1037"/>
        <end position="1079"/>
    </location>
</feature>
<evidence type="ECO:0000256" key="6">
    <source>
        <dbReference type="RuleBase" id="RU367075"/>
    </source>
</evidence>
<accession>G7E8L3</accession>
<comment type="function">
    <text evidence="6">Involved in cytoplasm to vacuole transport (Cvt), pexophagy, mitophagy and nucleophagy. Recruits mitochondria for their selective degradation via autophagy (mitophagy) during starvation. Works as scaffold proteins that recruit ATG proteins to the pre-autophagosome (PAS), the site of vesicle/autophagosome formation. Required for the Cvt vesicles completion.</text>
</comment>
<comment type="caution">
    <text evidence="11">The sequence shown here is derived from an EMBL/GenBank/DDBJ whole genome shotgun (WGS) entry which is preliminary data.</text>
</comment>
<dbReference type="Pfam" id="PF10377">
    <property type="entry name" value="ATG11"/>
    <property type="match status" value="1"/>
</dbReference>
<keyword evidence="6" id="KW-0926">Vacuole</keyword>
<dbReference type="InterPro" id="IPR045326">
    <property type="entry name" value="ATG17-like_dom"/>
</dbReference>
<dbReference type="InterPro" id="IPR019460">
    <property type="entry name" value="Atg11_C"/>
</dbReference>
<dbReference type="GO" id="GO:0019901">
    <property type="term" value="F:protein kinase binding"/>
    <property type="evidence" value="ECO:0007669"/>
    <property type="project" value="TreeGrafter"/>
</dbReference>
<feature type="compositionally biased region" description="Low complexity" evidence="8">
    <location>
        <begin position="100"/>
        <end position="109"/>
    </location>
</feature>
<dbReference type="GO" id="GO:0000045">
    <property type="term" value="P:autophagosome assembly"/>
    <property type="evidence" value="ECO:0007669"/>
    <property type="project" value="UniProtKB-UniRule"/>
</dbReference>
<evidence type="ECO:0000256" key="4">
    <source>
        <dbReference type="ARBA" id="ARBA00023006"/>
    </source>
</evidence>
<feature type="region of interest" description="Disordered" evidence="8">
    <location>
        <begin position="1245"/>
        <end position="1269"/>
    </location>
</feature>
<dbReference type="Proteomes" id="UP000009131">
    <property type="component" value="Unassembled WGS sequence"/>
</dbReference>
<feature type="domain" description="Autophagy-related protein 11 C-terminal" evidence="10">
    <location>
        <begin position="907"/>
        <end position="1032"/>
    </location>
</feature>
<dbReference type="GO" id="GO:0061709">
    <property type="term" value="P:reticulophagy"/>
    <property type="evidence" value="ECO:0007669"/>
    <property type="project" value="TreeGrafter"/>
</dbReference>
<dbReference type="PANTHER" id="PTHR13222">
    <property type="entry name" value="RB1-INDUCIBLE COILED-COIL"/>
    <property type="match status" value="1"/>
</dbReference>
<dbReference type="GO" id="GO:0034045">
    <property type="term" value="C:phagophore assembly site membrane"/>
    <property type="evidence" value="ECO:0007669"/>
    <property type="project" value="UniProtKB-SubCell"/>
</dbReference>
<keyword evidence="2 6" id="KW-0813">Transport</keyword>
<feature type="region of interest" description="Disordered" evidence="8">
    <location>
        <begin position="92"/>
        <end position="112"/>
    </location>
</feature>
<dbReference type="Pfam" id="PF04108">
    <property type="entry name" value="ATG17_like"/>
    <property type="match status" value="1"/>
</dbReference>
<feature type="domain" description="Autophagy protein ATG17-like" evidence="9">
    <location>
        <begin position="158"/>
        <end position="481"/>
    </location>
</feature>
<reference evidence="11 12" key="1">
    <citation type="journal article" date="2011" name="J. Gen. Appl. Microbiol.">
        <title>Draft genome sequencing of the enigmatic basidiomycete Mixia osmundae.</title>
        <authorList>
            <person name="Nishida H."/>
            <person name="Nagatsuka Y."/>
            <person name="Sugiyama J."/>
        </authorList>
    </citation>
    <scope>NUCLEOTIDE SEQUENCE [LARGE SCALE GENOMIC DNA]</scope>
    <source>
        <strain evidence="12">CBS 9802 / IAM 14324 / JCM 22182 / KY 12970</strain>
    </source>
</reference>
<feature type="compositionally biased region" description="Polar residues" evidence="8">
    <location>
        <begin position="1065"/>
        <end position="1074"/>
    </location>
</feature>
<evidence type="ECO:0000256" key="8">
    <source>
        <dbReference type="SAM" id="MobiDB-lite"/>
    </source>
</evidence>
<reference evidence="11 12" key="2">
    <citation type="journal article" date="2012" name="Open Biol.">
        <title>Characteristics of nucleosomes and linker DNA regions on the genome of the basidiomycete Mixia osmundae revealed by mono- and dinucleosome mapping.</title>
        <authorList>
            <person name="Nishida H."/>
            <person name="Kondo S."/>
            <person name="Matsumoto T."/>
            <person name="Suzuki Y."/>
            <person name="Yoshikawa H."/>
            <person name="Taylor T.D."/>
            <person name="Sugiyama J."/>
        </authorList>
    </citation>
    <scope>NUCLEOTIDE SEQUENCE [LARGE SCALE GENOMIC DNA]</scope>
    <source>
        <strain evidence="12">CBS 9802 / IAM 14324 / JCM 22182 / KY 12970</strain>
    </source>
</reference>
<keyword evidence="4 6" id="KW-0072">Autophagy</keyword>
<dbReference type="STRING" id="764103.G7E8L3"/>
<keyword evidence="12" id="KW-1185">Reference proteome</keyword>
<keyword evidence="3 6" id="KW-0653">Protein transport</keyword>
<protein>
    <recommendedName>
        <fullName evidence="6">Autophagy-related protein 11</fullName>
    </recommendedName>
</protein>
<evidence type="ECO:0000313" key="12">
    <source>
        <dbReference type="Proteomes" id="UP000009131"/>
    </source>
</evidence>
<dbReference type="PANTHER" id="PTHR13222:SF1">
    <property type="entry name" value="RB1-INDUCIBLE COILED-COIL PROTEIN 1"/>
    <property type="match status" value="1"/>
</dbReference>
<comment type="subunit">
    <text evidence="6">Homodimer.</text>
</comment>
<organism evidence="11 12">
    <name type="scientific">Mixia osmundae (strain CBS 9802 / IAM 14324 / JCM 22182 / KY 12970)</name>
    <dbReference type="NCBI Taxonomy" id="764103"/>
    <lineage>
        <taxon>Eukaryota</taxon>
        <taxon>Fungi</taxon>
        <taxon>Dikarya</taxon>
        <taxon>Basidiomycota</taxon>
        <taxon>Pucciniomycotina</taxon>
        <taxon>Mixiomycetes</taxon>
        <taxon>Mixiales</taxon>
        <taxon>Mixiaceae</taxon>
        <taxon>Mixia</taxon>
    </lineage>
</organism>
<keyword evidence="5 7" id="KW-0175">Coiled coil</keyword>
<feature type="coiled-coil region" evidence="7">
    <location>
        <begin position="799"/>
        <end position="833"/>
    </location>
</feature>
<comment type="similarity">
    <text evidence="1 6">Belongs to the ATG11 family.</text>
</comment>
<proteinExistence type="inferred from homology"/>
<name>G7E8L3_MIXOS</name>
<feature type="coiled-coil region" evidence="7">
    <location>
        <begin position="704"/>
        <end position="766"/>
    </location>
</feature>
<evidence type="ECO:0000256" key="1">
    <source>
        <dbReference type="ARBA" id="ARBA00009729"/>
    </source>
</evidence>
<evidence type="ECO:0000256" key="3">
    <source>
        <dbReference type="ARBA" id="ARBA00022927"/>
    </source>
</evidence>
<dbReference type="OrthoDB" id="447953at2759"/>
<dbReference type="eggNOG" id="ENOG502QVZE">
    <property type="taxonomic scope" value="Eukaryota"/>
</dbReference>